<dbReference type="eggNOG" id="COG3115">
    <property type="taxonomic scope" value="Bacteria"/>
</dbReference>
<keyword evidence="2" id="KW-0812">Transmembrane</keyword>
<evidence type="ECO:0000259" key="3">
    <source>
        <dbReference type="PROSITE" id="PS51724"/>
    </source>
</evidence>
<dbReference type="RefSeq" id="WP_008071665.1">
    <property type="nucleotide sequence ID" value="NZ_AQWK01000004.1"/>
</dbReference>
<keyword evidence="5" id="KW-1185">Reference proteome</keyword>
<dbReference type="STRING" id="983920.Y88_3618"/>
<dbReference type="HOGENOM" id="CLU_062634_1_0_5"/>
<protein>
    <recommendedName>
        <fullName evidence="3">SPOR domain-containing protein</fullName>
    </recommendedName>
</protein>
<gene>
    <name evidence="4" type="ORF">Y88_3618</name>
</gene>
<dbReference type="Proteomes" id="UP000004728">
    <property type="component" value="Unassembled WGS sequence"/>
</dbReference>
<feature type="region of interest" description="Disordered" evidence="1">
    <location>
        <begin position="115"/>
        <end position="183"/>
    </location>
</feature>
<evidence type="ECO:0000256" key="1">
    <source>
        <dbReference type="SAM" id="MobiDB-lite"/>
    </source>
</evidence>
<dbReference type="InParanoid" id="F1ZDF0"/>
<feature type="compositionally biased region" description="Polar residues" evidence="1">
    <location>
        <begin position="19"/>
        <end position="29"/>
    </location>
</feature>
<dbReference type="InterPro" id="IPR007730">
    <property type="entry name" value="SPOR-like_dom"/>
</dbReference>
<dbReference type="PROSITE" id="PS51724">
    <property type="entry name" value="SPOR"/>
    <property type="match status" value="1"/>
</dbReference>
<feature type="transmembrane region" description="Helical" evidence="2">
    <location>
        <begin position="74"/>
        <end position="95"/>
    </location>
</feature>
<sequence>MNGDEHTAGGFRTGGDTFGSKQASGNWQNDLPGDRPHDADATPGLDLGGEDRLPWLESADDLDDAPAAAGHSRLILAGLVALMVLGGAVYGIFWLTHRPHEVAAADGSLIEASKEPYKVPPSNPGGKTFQGTGDASFKVSQGEHPSASLAGSAGTTPPPAPASSPAADAGKGTPAPKPSETPKLAEAAKAAATGGIGVQVGAYSNTATAEAGWTRLVGAHDILKGLNHRVVEGKADIGTVYRLQVVAGDIASANSLCGRLQADGVKCQVKR</sequence>
<name>F1ZDF0_9SPHN</name>
<dbReference type="GO" id="GO:0042834">
    <property type="term" value="F:peptidoglycan binding"/>
    <property type="evidence" value="ECO:0007669"/>
    <property type="project" value="InterPro"/>
</dbReference>
<dbReference type="Gene3D" id="3.30.70.1070">
    <property type="entry name" value="Sporulation related repeat"/>
    <property type="match status" value="1"/>
</dbReference>
<evidence type="ECO:0000256" key="2">
    <source>
        <dbReference type="SAM" id="Phobius"/>
    </source>
</evidence>
<proteinExistence type="predicted"/>
<evidence type="ECO:0000313" key="5">
    <source>
        <dbReference type="Proteomes" id="UP000004728"/>
    </source>
</evidence>
<feature type="domain" description="SPOR" evidence="3">
    <location>
        <begin position="190"/>
        <end position="271"/>
    </location>
</feature>
<dbReference type="Pfam" id="PF05036">
    <property type="entry name" value="SPOR"/>
    <property type="match status" value="1"/>
</dbReference>
<comment type="caution">
    <text evidence="4">The sequence shown here is derived from an EMBL/GenBank/DDBJ whole genome shotgun (WGS) entry which is preliminary data.</text>
</comment>
<feature type="region of interest" description="Disordered" evidence="1">
    <location>
        <begin position="1"/>
        <end position="52"/>
    </location>
</feature>
<dbReference type="EMBL" id="AEWJ01000065">
    <property type="protein sequence ID" value="EGD57309.1"/>
    <property type="molecule type" value="Genomic_DNA"/>
</dbReference>
<organism evidence="4 5">
    <name type="scientific">Novosphingobium nitrogenifigens DSM 19370</name>
    <dbReference type="NCBI Taxonomy" id="983920"/>
    <lineage>
        <taxon>Bacteria</taxon>
        <taxon>Pseudomonadati</taxon>
        <taxon>Pseudomonadota</taxon>
        <taxon>Alphaproteobacteria</taxon>
        <taxon>Sphingomonadales</taxon>
        <taxon>Sphingomonadaceae</taxon>
        <taxon>Novosphingobium</taxon>
    </lineage>
</organism>
<dbReference type="AlphaFoldDB" id="F1ZDF0"/>
<reference evidence="4 5" key="1">
    <citation type="journal article" date="2012" name="J. Bacteriol.">
        <title>Draft Genome Sequence of Novosphingobium nitrogenifigens Y88T.</title>
        <authorList>
            <person name="Strabala T.J."/>
            <person name="Macdonald L."/>
            <person name="Liu V."/>
            <person name="Smit A.M."/>
        </authorList>
    </citation>
    <scope>NUCLEOTIDE SEQUENCE [LARGE SCALE GENOMIC DNA]</scope>
    <source>
        <strain evidence="4 5">DSM 19370</strain>
    </source>
</reference>
<keyword evidence="2" id="KW-0472">Membrane</keyword>
<keyword evidence="2" id="KW-1133">Transmembrane helix</keyword>
<accession>F1ZDF0</accession>
<evidence type="ECO:0000313" key="4">
    <source>
        <dbReference type="EMBL" id="EGD57309.1"/>
    </source>
</evidence>
<dbReference type="SUPFAM" id="SSF110997">
    <property type="entry name" value="Sporulation related repeat"/>
    <property type="match status" value="1"/>
</dbReference>
<dbReference type="InterPro" id="IPR036680">
    <property type="entry name" value="SPOR-like_sf"/>
</dbReference>
<dbReference type="OrthoDB" id="7390714at2"/>